<evidence type="ECO:0000313" key="3">
    <source>
        <dbReference type="Proteomes" id="UP001287356"/>
    </source>
</evidence>
<name>A0AAE0JWH4_9PEZI</name>
<reference evidence="2" key="2">
    <citation type="submission" date="2023-06" db="EMBL/GenBank/DDBJ databases">
        <authorList>
            <consortium name="Lawrence Berkeley National Laboratory"/>
            <person name="Haridas S."/>
            <person name="Hensen N."/>
            <person name="Bonometti L."/>
            <person name="Westerberg I."/>
            <person name="Brannstrom I.O."/>
            <person name="Guillou S."/>
            <person name="Cros-Aarteil S."/>
            <person name="Calhoun S."/>
            <person name="Kuo A."/>
            <person name="Mondo S."/>
            <person name="Pangilinan J."/>
            <person name="Riley R."/>
            <person name="Labutti K."/>
            <person name="Andreopoulos B."/>
            <person name="Lipzen A."/>
            <person name="Chen C."/>
            <person name="Yanf M."/>
            <person name="Daum C."/>
            <person name="Ng V."/>
            <person name="Clum A."/>
            <person name="Steindorff A."/>
            <person name="Ohm R."/>
            <person name="Martin F."/>
            <person name="Silar P."/>
            <person name="Natvig D."/>
            <person name="Lalanne C."/>
            <person name="Gautier V."/>
            <person name="Ament-Velasquez S.L."/>
            <person name="Kruys A."/>
            <person name="Hutchinson M.I."/>
            <person name="Powell A.J."/>
            <person name="Barry K."/>
            <person name="Miller A.N."/>
            <person name="Grigoriev I.V."/>
            <person name="Debuchy R."/>
            <person name="Gladieux P."/>
            <person name="Thoren M.H."/>
            <person name="Johannesson H."/>
        </authorList>
    </citation>
    <scope>NUCLEOTIDE SEQUENCE</scope>
    <source>
        <strain evidence="2">CBS 958.72</strain>
    </source>
</reference>
<keyword evidence="1" id="KW-0732">Signal</keyword>
<keyword evidence="3" id="KW-1185">Reference proteome</keyword>
<organism evidence="2 3">
    <name type="scientific">Lasiosphaeria ovina</name>
    <dbReference type="NCBI Taxonomy" id="92902"/>
    <lineage>
        <taxon>Eukaryota</taxon>
        <taxon>Fungi</taxon>
        <taxon>Dikarya</taxon>
        <taxon>Ascomycota</taxon>
        <taxon>Pezizomycotina</taxon>
        <taxon>Sordariomycetes</taxon>
        <taxon>Sordariomycetidae</taxon>
        <taxon>Sordariales</taxon>
        <taxon>Lasiosphaeriaceae</taxon>
        <taxon>Lasiosphaeria</taxon>
    </lineage>
</organism>
<comment type="caution">
    <text evidence="2">The sequence shown here is derived from an EMBL/GenBank/DDBJ whole genome shotgun (WGS) entry which is preliminary data.</text>
</comment>
<sequence length="92" mass="10474">MPVLSHGLILAFRASVVYACHSSPGEHTECSRISFRSYTQLTGRFTEEHLEGKNEIRLSPQFRGTHLLLAVNRRRCGKYRTSVGSSRNREPQ</sequence>
<evidence type="ECO:0000313" key="2">
    <source>
        <dbReference type="EMBL" id="KAK3365230.1"/>
    </source>
</evidence>
<dbReference type="Proteomes" id="UP001287356">
    <property type="component" value="Unassembled WGS sequence"/>
</dbReference>
<feature type="signal peptide" evidence="1">
    <location>
        <begin position="1"/>
        <end position="19"/>
    </location>
</feature>
<accession>A0AAE0JWH4</accession>
<reference evidence="2" key="1">
    <citation type="journal article" date="2023" name="Mol. Phylogenet. Evol.">
        <title>Genome-scale phylogeny and comparative genomics of the fungal order Sordariales.</title>
        <authorList>
            <person name="Hensen N."/>
            <person name="Bonometti L."/>
            <person name="Westerberg I."/>
            <person name="Brannstrom I.O."/>
            <person name="Guillou S."/>
            <person name="Cros-Aarteil S."/>
            <person name="Calhoun S."/>
            <person name="Haridas S."/>
            <person name="Kuo A."/>
            <person name="Mondo S."/>
            <person name="Pangilinan J."/>
            <person name="Riley R."/>
            <person name="LaButti K."/>
            <person name="Andreopoulos B."/>
            <person name="Lipzen A."/>
            <person name="Chen C."/>
            <person name="Yan M."/>
            <person name="Daum C."/>
            <person name="Ng V."/>
            <person name="Clum A."/>
            <person name="Steindorff A."/>
            <person name="Ohm R.A."/>
            <person name="Martin F."/>
            <person name="Silar P."/>
            <person name="Natvig D.O."/>
            <person name="Lalanne C."/>
            <person name="Gautier V."/>
            <person name="Ament-Velasquez S.L."/>
            <person name="Kruys A."/>
            <person name="Hutchinson M.I."/>
            <person name="Powell A.J."/>
            <person name="Barry K."/>
            <person name="Miller A.N."/>
            <person name="Grigoriev I.V."/>
            <person name="Debuchy R."/>
            <person name="Gladieux P."/>
            <person name="Hiltunen Thoren M."/>
            <person name="Johannesson H."/>
        </authorList>
    </citation>
    <scope>NUCLEOTIDE SEQUENCE</scope>
    <source>
        <strain evidence="2">CBS 958.72</strain>
    </source>
</reference>
<evidence type="ECO:0000256" key="1">
    <source>
        <dbReference type="SAM" id="SignalP"/>
    </source>
</evidence>
<dbReference type="AlphaFoldDB" id="A0AAE0JWH4"/>
<dbReference type="EMBL" id="JAULSN010000009">
    <property type="protein sequence ID" value="KAK3365230.1"/>
    <property type="molecule type" value="Genomic_DNA"/>
</dbReference>
<protein>
    <recommendedName>
        <fullName evidence="4">Secreted protein</fullName>
    </recommendedName>
</protein>
<feature type="chain" id="PRO_5042274165" description="Secreted protein" evidence="1">
    <location>
        <begin position="20"/>
        <end position="92"/>
    </location>
</feature>
<gene>
    <name evidence="2" type="ORF">B0T24DRAFT_428942</name>
</gene>
<evidence type="ECO:0008006" key="4">
    <source>
        <dbReference type="Google" id="ProtNLM"/>
    </source>
</evidence>
<proteinExistence type="predicted"/>